<dbReference type="PANTHER" id="PTHR43213:SF5">
    <property type="entry name" value="BIFUNCTIONAL DTTP_UTP PYROPHOSPHATASE_METHYLTRANSFERASE PROTEIN-RELATED"/>
    <property type="match status" value="1"/>
</dbReference>
<evidence type="ECO:0000256" key="3">
    <source>
        <dbReference type="ARBA" id="ARBA00022490"/>
    </source>
</evidence>
<dbReference type="Proteomes" id="UP000070427">
    <property type="component" value="Unassembled WGS sequence"/>
</dbReference>
<dbReference type="NCBIfam" id="TIGR00172">
    <property type="entry name" value="maf"/>
    <property type="match status" value="1"/>
</dbReference>
<comment type="caution">
    <text evidence="7">The sequence shown here is derived from an EMBL/GenBank/DDBJ whole genome shotgun (WGS) entry which is preliminary data.</text>
</comment>
<dbReference type="PATRIC" id="fig|520764.3.peg.1206"/>
<dbReference type="EC" id="3.6.1.9" evidence="6"/>
<dbReference type="PIRSF" id="PIRSF006305">
    <property type="entry name" value="Maf"/>
    <property type="match status" value="1"/>
</dbReference>
<dbReference type="InParanoid" id="A0A140LA65"/>
<comment type="catalytic activity">
    <reaction evidence="6">
        <text>UTP + H2O = UMP + diphosphate + H(+)</text>
        <dbReference type="Rhea" id="RHEA:29395"/>
        <dbReference type="ChEBI" id="CHEBI:15377"/>
        <dbReference type="ChEBI" id="CHEBI:15378"/>
        <dbReference type="ChEBI" id="CHEBI:33019"/>
        <dbReference type="ChEBI" id="CHEBI:46398"/>
        <dbReference type="ChEBI" id="CHEBI:57865"/>
        <dbReference type="EC" id="3.6.1.9"/>
    </reaction>
</comment>
<dbReference type="FunFam" id="3.90.950.10:FF:000005">
    <property type="entry name" value="7-methyl-GTP pyrophosphatase"/>
    <property type="match status" value="1"/>
</dbReference>
<dbReference type="SUPFAM" id="SSF52972">
    <property type="entry name" value="ITPase-like"/>
    <property type="match status" value="1"/>
</dbReference>
<dbReference type="GO" id="GO:0009117">
    <property type="term" value="P:nucleotide metabolic process"/>
    <property type="evidence" value="ECO:0007669"/>
    <property type="project" value="UniProtKB-KW"/>
</dbReference>
<evidence type="ECO:0000256" key="4">
    <source>
        <dbReference type="ARBA" id="ARBA00022801"/>
    </source>
</evidence>
<sequence length="186" mass="20383">MASASPRRQKLLKQIGLDFEIIPSSIDETVPPGVAPDVAAVKLAENKAIDVARRLKDGIVIAADTVVALDDSILGKPKDEEEARKMLERLSGRWHRVFTGIAVIDSSSSKKVTDYEESRVKFKNLSSVEIENYIRTGEPMDKAGAYGIQGKGALLVEKIEGCYYNIVGLPLFRLSLVLSHFGVKIL</sequence>
<reference evidence="7 8" key="1">
    <citation type="submission" date="2015-12" db="EMBL/GenBank/DDBJ databases">
        <title>Draft genome sequnece of Fervidicola ferrireducens strain Y170.</title>
        <authorList>
            <person name="Patel B.K."/>
        </authorList>
    </citation>
    <scope>NUCLEOTIDE SEQUENCE [LARGE SCALE GENOMIC DNA]</scope>
    <source>
        <strain evidence="7 8">Y170</strain>
    </source>
</reference>
<dbReference type="GO" id="GO:0005737">
    <property type="term" value="C:cytoplasm"/>
    <property type="evidence" value="ECO:0007669"/>
    <property type="project" value="UniProtKB-SubCell"/>
</dbReference>
<evidence type="ECO:0000256" key="6">
    <source>
        <dbReference type="HAMAP-Rule" id="MF_00528"/>
    </source>
</evidence>
<accession>A0A140LA65</accession>
<dbReference type="Pfam" id="PF02545">
    <property type="entry name" value="Maf"/>
    <property type="match status" value="1"/>
</dbReference>
<feature type="site" description="Important for substrate specificity" evidence="6">
    <location>
        <position position="65"/>
    </location>
</feature>
<comment type="cofactor">
    <cofactor evidence="1 6">
        <name>a divalent metal cation</name>
        <dbReference type="ChEBI" id="CHEBI:60240"/>
    </cofactor>
</comment>
<dbReference type="CDD" id="cd00555">
    <property type="entry name" value="Maf"/>
    <property type="match status" value="1"/>
</dbReference>
<gene>
    <name evidence="7" type="primary">maf</name>
    <name evidence="7" type="ORF">AN618_11680</name>
</gene>
<dbReference type="InterPro" id="IPR029001">
    <property type="entry name" value="ITPase-like_fam"/>
</dbReference>
<keyword evidence="3 6" id="KW-0963">Cytoplasm</keyword>
<dbReference type="EMBL" id="LOED01000011">
    <property type="protein sequence ID" value="KXG77440.1"/>
    <property type="molecule type" value="Genomic_DNA"/>
</dbReference>
<feature type="active site" description="Proton acceptor" evidence="6">
    <location>
        <position position="64"/>
    </location>
</feature>
<comment type="caution">
    <text evidence="6">Lacks conserved residue(s) required for the propagation of feature annotation.</text>
</comment>
<proteinExistence type="inferred from homology"/>
<dbReference type="InterPro" id="IPR003697">
    <property type="entry name" value="Maf-like"/>
</dbReference>
<dbReference type="FunCoup" id="A0A140LA65">
    <property type="interactions" value="323"/>
</dbReference>
<comment type="subcellular location">
    <subcellularLocation>
        <location evidence="2 6">Cytoplasm</location>
    </subcellularLocation>
</comment>
<keyword evidence="4 6" id="KW-0378">Hydrolase</keyword>
<dbReference type="STRING" id="520764.AN618_11680"/>
<organism evidence="7 8">
    <name type="scientific">Fervidicola ferrireducens</name>
    <dbReference type="NCBI Taxonomy" id="520764"/>
    <lineage>
        <taxon>Bacteria</taxon>
        <taxon>Bacillati</taxon>
        <taxon>Bacillota</taxon>
        <taxon>Clostridia</taxon>
        <taxon>Thermosediminibacterales</taxon>
        <taxon>Thermosediminibacteraceae</taxon>
        <taxon>Fervidicola</taxon>
    </lineage>
</organism>
<keyword evidence="8" id="KW-1185">Reference proteome</keyword>
<comment type="similarity">
    <text evidence="6">Belongs to the Maf family. YhdE subfamily.</text>
</comment>
<dbReference type="GO" id="GO:0036218">
    <property type="term" value="F:dTTP diphosphatase activity"/>
    <property type="evidence" value="ECO:0007669"/>
    <property type="project" value="RHEA"/>
</dbReference>
<dbReference type="PANTHER" id="PTHR43213">
    <property type="entry name" value="BIFUNCTIONAL DTTP/UTP PYROPHOSPHATASE/METHYLTRANSFERASE PROTEIN-RELATED"/>
    <property type="match status" value="1"/>
</dbReference>
<evidence type="ECO:0000313" key="8">
    <source>
        <dbReference type="Proteomes" id="UP000070427"/>
    </source>
</evidence>
<comment type="function">
    <text evidence="6">Nucleoside triphosphate pyrophosphatase that hydrolyzes dTTP and UTP. May have a dual role in cell division arrest and in preventing the incorporation of modified nucleotides into cellular nucleic acids.</text>
</comment>
<evidence type="ECO:0000256" key="5">
    <source>
        <dbReference type="ARBA" id="ARBA00023080"/>
    </source>
</evidence>
<protein>
    <recommendedName>
        <fullName evidence="6">dTTP/UTP pyrophosphatase</fullName>
        <shortName evidence="6">dTTPase/UTPase</shortName>
        <ecNumber evidence="6">3.6.1.9</ecNumber>
    </recommendedName>
    <alternativeName>
        <fullName evidence="6">Nucleoside triphosphate pyrophosphatase</fullName>
    </alternativeName>
    <alternativeName>
        <fullName evidence="6">Nucleotide pyrophosphatase</fullName>
        <shortName evidence="6">Nucleotide PPase</shortName>
    </alternativeName>
</protein>
<dbReference type="HAMAP" id="MF_00528">
    <property type="entry name" value="Maf"/>
    <property type="match status" value="1"/>
</dbReference>
<dbReference type="AlphaFoldDB" id="A0A140LA65"/>
<feature type="site" description="Important for substrate specificity" evidence="6">
    <location>
        <position position="7"/>
    </location>
</feature>
<dbReference type="GO" id="GO:0036221">
    <property type="term" value="F:UTP diphosphatase activity"/>
    <property type="evidence" value="ECO:0007669"/>
    <property type="project" value="RHEA"/>
</dbReference>
<evidence type="ECO:0000256" key="2">
    <source>
        <dbReference type="ARBA" id="ARBA00004496"/>
    </source>
</evidence>
<evidence type="ECO:0000256" key="1">
    <source>
        <dbReference type="ARBA" id="ARBA00001968"/>
    </source>
</evidence>
<keyword evidence="5 6" id="KW-0546">Nucleotide metabolism</keyword>
<name>A0A140LA65_9FIRM</name>
<dbReference type="Gene3D" id="3.90.950.10">
    <property type="match status" value="1"/>
</dbReference>
<feature type="site" description="Important for substrate specificity" evidence="6">
    <location>
        <position position="149"/>
    </location>
</feature>
<evidence type="ECO:0000313" key="7">
    <source>
        <dbReference type="EMBL" id="KXG77440.1"/>
    </source>
</evidence>
<comment type="catalytic activity">
    <reaction evidence="6">
        <text>dTTP + H2O = dTMP + diphosphate + H(+)</text>
        <dbReference type="Rhea" id="RHEA:28534"/>
        <dbReference type="ChEBI" id="CHEBI:15377"/>
        <dbReference type="ChEBI" id="CHEBI:15378"/>
        <dbReference type="ChEBI" id="CHEBI:33019"/>
        <dbReference type="ChEBI" id="CHEBI:37568"/>
        <dbReference type="ChEBI" id="CHEBI:63528"/>
        <dbReference type="EC" id="3.6.1.9"/>
    </reaction>
</comment>